<reference evidence="7" key="1">
    <citation type="submission" date="2016-10" db="EMBL/GenBank/DDBJ databases">
        <authorList>
            <person name="Varghese N."/>
            <person name="Submissions S."/>
        </authorList>
    </citation>
    <scope>NUCLEOTIDE SEQUENCE [LARGE SCALE GENOMIC DNA]</scope>
    <source>
        <strain evidence="7">CGMCC 1.7736</strain>
    </source>
</reference>
<keyword evidence="4" id="KW-0949">S-adenosyl-L-methionine</keyword>
<proteinExistence type="inferred from homology"/>
<dbReference type="Pfam" id="PF00145">
    <property type="entry name" value="DNA_methylase"/>
    <property type="match status" value="1"/>
</dbReference>
<dbReference type="Gene3D" id="3.40.50.150">
    <property type="entry name" value="Vaccinia Virus protein VP39"/>
    <property type="match status" value="1"/>
</dbReference>
<dbReference type="InterPro" id="IPR029063">
    <property type="entry name" value="SAM-dependent_MTases_sf"/>
</dbReference>
<organism evidence="6 7">
    <name type="scientific">Halogeometricum rufum</name>
    <dbReference type="NCBI Taxonomy" id="553469"/>
    <lineage>
        <taxon>Archaea</taxon>
        <taxon>Methanobacteriati</taxon>
        <taxon>Methanobacteriota</taxon>
        <taxon>Stenosarchaea group</taxon>
        <taxon>Halobacteria</taxon>
        <taxon>Halobacteriales</taxon>
        <taxon>Haloferacaceae</taxon>
        <taxon>Halogeometricum</taxon>
    </lineage>
</organism>
<dbReference type="Proteomes" id="UP000198531">
    <property type="component" value="Unassembled WGS sequence"/>
</dbReference>
<dbReference type="PRINTS" id="PR00105">
    <property type="entry name" value="C5METTRFRASE"/>
</dbReference>
<evidence type="ECO:0000256" key="4">
    <source>
        <dbReference type="ARBA" id="ARBA00022691"/>
    </source>
</evidence>
<dbReference type="GO" id="GO:0003677">
    <property type="term" value="F:DNA binding"/>
    <property type="evidence" value="ECO:0007669"/>
    <property type="project" value="TreeGrafter"/>
</dbReference>
<accession>A0A1I6HFR3</accession>
<dbReference type="PROSITE" id="PS00095">
    <property type="entry name" value="C5_MTASE_2"/>
    <property type="match status" value="1"/>
</dbReference>
<dbReference type="EC" id="2.1.1.37" evidence="1"/>
<dbReference type="PROSITE" id="PS51679">
    <property type="entry name" value="SAM_MT_C5"/>
    <property type="match status" value="1"/>
</dbReference>
<evidence type="ECO:0000313" key="7">
    <source>
        <dbReference type="Proteomes" id="UP000198531"/>
    </source>
</evidence>
<dbReference type="GO" id="GO:0032259">
    <property type="term" value="P:methylation"/>
    <property type="evidence" value="ECO:0007669"/>
    <property type="project" value="UniProtKB-KW"/>
</dbReference>
<sequence>MKVSAVDLFCGAGGLTNGLEAAGISVEAGFDNDEDCEYAYEENNDAEFVHKNLAKVARDEPTLIGEYLDDDADATLIAACAPCQPFSPLNHGKESSDHAMYGLLSHLAAIIEVVDPDFVVMENVYEVRRAEVYEQFIDKVQNLGYNLNPRDDKRVYCPEYGIPQKRRRWVVTGSKEGRLDLGTPPITDESDYPTVKEAIGHLPKIKADGEHHPNDWLHTARELSEENLERVKQSKPGRTWRDWDDDLLLECHKQDSGSTFDSVYGRMEPDEPAPTITTQFYNLGSGRFGHYDTDQNRAISLREGALLQTFPEDYEFAAEYDDLGITKYGQLIGNAVPPDLGEIIGRRVLEFLRGEDRQTTITDY</sequence>
<evidence type="ECO:0000256" key="3">
    <source>
        <dbReference type="ARBA" id="ARBA00022679"/>
    </source>
</evidence>
<name>A0A1I6HFR3_9EURY</name>
<dbReference type="SUPFAM" id="SSF53335">
    <property type="entry name" value="S-adenosyl-L-methionine-dependent methyltransferases"/>
    <property type="match status" value="1"/>
</dbReference>
<comment type="similarity">
    <text evidence="5">Belongs to the class I-like SAM-binding methyltransferase superfamily. C5-methyltransferase family.</text>
</comment>
<evidence type="ECO:0000256" key="2">
    <source>
        <dbReference type="ARBA" id="ARBA00022603"/>
    </source>
</evidence>
<dbReference type="PANTHER" id="PTHR10629:SF52">
    <property type="entry name" value="DNA (CYTOSINE-5)-METHYLTRANSFERASE 1"/>
    <property type="match status" value="1"/>
</dbReference>
<dbReference type="InterPro" id="IPR031303">
    <property type="entry name" value="C5_meth_CS"/>
</dbReference>
<dbReference type="AlphaFoldDB" id="A0A1I6HFR3"/>
<protein>
    <recommendedName>
        <fullName evidence="1">DNA (cytosine-5-)-methyltransferase</fullName>
        <ecNumber evidence="1">2.1.1.37</ecNumber>
    </recommendedName>
</protein>
<dbReference type="InterPro" id="IPR001525">
    <property type="entry name" value="C5_MeTfrase"/>
</dbReference>
<dbReference type="OrthoDB" id="5033at2157"/>
<dbReference type="RefSeq" id="WP_089807237.1">
    <property type="nucleotide sequence ID" value="NZ_FOYT01000002.1"/>
</dbReference>
<evidence type="ECO:0000256" key="1">
    <source>
        <dbReference type="ARBA" id="ARBA00011975"/>
    </source>
</evidence>
<dbReference type="PANTHER" id="PTHR10629">
    <property type="entry name" value="CYTOSINE-SPECIFIC METHYLTRANSFERASE"/>
    <property type="match status" value="1"/>
</dbReference>
<evidence type="ECO:0000256" key="5">
    <source>
        <dbReference type="RuleBase" id="RU000416"/>
    </source>
</evidence>
<dbReference type="NCBIfam" id="TIGR00675">
    <property type="entry name" value="dcm"/>
    <property type="match status" value="1"/>
</dbReference>
<evidence type="ECO:0000313" key="6">
    <source>
        <dbReference type="EMBL" id="SFR53342.1"/>
    </source>
</evidence>
<dbReference type="STRING" id="553469.SAMN04487947_2021"/>
<keyword evidence="3 6" id="KW-0808">Transferase</keyword>
<dbReference type="GO" id="GO:0003886">
    <property type="term" value="F:DNA (cytosine-5-)-methyltransferase activity"/>
    <property type="evidence" value="ECO:0007669"/>
    <property type="project" value="UniProtKB-EC"/>
</dbReference>
<dbReference type="Gene3D" id="3.90.120.10">
    <property type="entry name" value="DNA Methylase, subunit A, domain 2"/>
    <property type="match status" value="1"/>
</dbReference>
<keyword evidence="2 6" id="KW-0489">Methyltransferase</keyword>
<dbReference type="EMBL" id="FOYT01000002">
    <property type="protein sequence ID" value="SFR53342.1"/>
    <property type="molecule type" value="Genomic_DNA"/>
</dbReference>
<dbReference type="InterPro" id="IPR050390">
    <property type="entry name" value="C5-Methyltransferase"/>
</dbReference>
<dbReference type="GO" id="GO:0044027">
    <property type="term" value="P:negative regulation of gene expression via chromosomal CpG island methylation"/>
    <property type="evidence" value="ECO:0007669"/>
    <property type="project" value="TreeGrafter"/>
</dbReference>
<gene>
    <name evidence="6" type="ORF">SAMN04487947_2021</name>
</gene>
<keyword evidence="7" id="KW-1185">Reference proteome</keyword>